<accession>A0ABU9X3D9</accession>
<sequence>MTRPLALVTGVGRLVGIGAGIARELARQGWDLALSYHSAYDARMASGVRPHDAGQLAEELRGRGAEVRLFDADLTDPDAPAALLADAGADRRVQALIMSHAESVDSSILDTGVESFDRHFAVNARASWLLVRAFAEQFPREWAGCGRILALTSDHTVHNLPYGASKGALDRIVLAAAREFGAQGITANVLNPGPIDTGWMDDPTREALTQRQPGGRLGTPADVAAVVAFLVGEAGGWVNGQLIKADGGFSAP</sequence>
<dbReference type="PANTHER" id="PTHR48107">
    <property type="entry name" value="NADPH-DEPENDENT ALDEHYDE REDUCTASE-LIKE PROTEIN, CHLOROPLASTIC-RELATED"/>
    <property type="match status" value="1"/>
</dbReference>
<protein>
    <submittedName>
        <fullName evidence="3">SDR family oxidoreductase</fullName>
    </submittedName>
</protein>
<dbReference type="RefSeq" id="WP_345886593.1">
    <property type="nucleotide sequence ID" value="NZ_JBDFRB010000023.1"/>
</dbReference>
<comment type="similarity">
    <text evidence="1">Belongs to the short-chain dehydrogenases/reductases (SDR) family.</text>
</comment>
<dbReference type="PROSITE" id="PS00061">
    <property type="entry name" value="ADH_SHORT"/>
    <property type="match status" value="1"/>
</dbReference>
<keyword evidence="4" id="KW-1185">Reference proteome</keyword>
<proteinExistence type="inferred from homology"/>
<dbReference type="EMBL" id="JBDFRB010000023">
    <property type="protein sequence ID" value="MEN2745989.1"/>
    <property type="molecule type" value="Genomic_DNA"/>
</dbReference>
<dbReference type="InterPro" id="IPR036291">
    <property type="entry name" value="NAD(P)-bd_dom_sf"/>
</dbReference>
<evidence type="ECO:0000256" key="1">
    <source>
        <dbReference type="ARBA" id="ARBA00006484"/>
    </source>
</evidence>
<dbReference type="Gene3D" id="3.40.50.720">
    <property type="entry name" value="NAD(P)-binding Rossmann-like Domain"/>
    <property type="match status" value="1"/>
</dbReference>
<dbReference type="Pfam" id="PF13561">
    <property type="entry name" value="adh_short_C2"/>
    <property type="match status" value="1"/>
</dbReference>
<name>A0ABU9X3D9_9MICC</name>
<organism evidence="3 4">
    <name type="scientific">Sinomonas halotolerans</name>
    <dbReference type="NCBI Taxonomy" id="1644133"/>
    <lineage>
        <taxon>Bacteria</taxon>
        <taxon>Bacillati</taxon>
        <taxon>Actinomycetota</taxon>
        <taxon>Actinomycetes</taxon>
        <taxon>Micrococcales</taxon>
        <taxon>Micrococcaceae</taxon>
        <taxon>Sinomonas</taxon>
    </lineage>
</organism>
<reference evidence="3 4" key="1">
    <citation type="submission" date="2024-05" db="EMBL/GenBank/DDBJ databases">
        <title>Sinomonas sp. nov., isolated from a waste landfill.</title>
        <authorList>
            <person name="Zhao Y."/>
        </authorList>
    </citation>
    <scope>NUCLEOTIDE SEQUENCE [LARGE SCALE GENOMIC DNA]</scope>
    <source>
        <strain evidence="3 4">CCTCC AB2014300</strain>
    </source>
</reference>
<evidence type="ECO:0000256" key="2">
    <source>
        <dbReference type="ARBA" id="ARBA00023002"/>
    </source>
</evidence>
<dbReference type="SUPFAM" id="SSF51735">
    <property type="entry name" value="NAD(P)-binding Rossmann-fold domains"/>
    <property type="match status" value="1"/>
</dbReference>
<evidence type="ECO:0000313" key="3">
    <source>
        <dbReference type="EMBL" id="MEN2745989.1"/>
    </source>
</evidence>
<keyword evidence="2" id="KW-0560">Oxidoreductase</keyword>
<dbReference type="Proteomes" id="UP001422074">
    <property type="component" value="Unassembled WGS sequence"/>
</dbReference>
<gene>
    <name evidence="3" type="ORF">ABCQ75_15810</name>
</gene>
<comment type="caution">
    <text evidence="3">The sequence shown here is derived from an EMBL/GenBank/DDBJ whole genome shotgun (WGS) entry which is preliminary data.</text>
</comment>
<dbReference type="PRINTS" id="PR00081">
    <property type="entry name" value="GDHRDH"/>
</dbReference>
<evidence type="ECO:0000313" key="4">
    <source>
        <dbReference type="Proteomes" id="UP001422074"/>
    </source>
</evidence>
<dbReference type="InterPro" id="IPR020904">
    <property type="entry name" value="Sc_DH/Rdtase_CS"/>
</dbReference>
<dbReference type="PANTHER" id="PTHR48107:SF7">
    <property type="entry name" value="RE15974P"/>
    <property type="match status" value="1"/>
</dbReference>
<dbReference type="InterPro" id="IPR002347">
    <property type="entry name" value="SDR_fam"/>
</dbReference>